<reference evidence="3 4" key="1">
    <citation type="submission" date="2020-06" db="EMBL/GenBank/DDBJ databases">
        <authorList>
            <person name="Li R."/>
            <person name="Bekaert M."/>
        </authorList>
    </citation>
    <scope>NUCLEOTIDE SEQUENCE [LARGE SCALE GENOMIC DNA]</scope>
    <source>
        <strain evidence="4">wild</strain>
    </source>
</reference>
<dbReference type="Pfam" id="PF17921">
    <property type="entry name" value="Integrase_H2C2"/>
    <property type="match status" value="1"/>
</dbReference>
<evidence type="ECO:0000259" key="2">
    <source>
        <dbReference type="PROSITE" id="PS50994"/>
    </source>
</evidence>
<feature type="compositionally biased region" description="Polar residues" evidence="1">
    <location>
        <begin position="1169"/>
        <end position="1180"/>
    </location>
</feature>
<dbReference type="CDD" id="cd09274">
    <property type="entry name" value="RNase_HI_RT_Ty3"/>
    <property type="match status" value="1"/>
</dbReference>
<dbReference type="EMBL" id="CACVKT020002953">
    <property type="protein sequence ID" value="CAC5380846.1"/>
    <property type="molecule type" value="Genomic_DNA"/>
</dbReference>
<evidence type="ECO:0000313" key="4">
    <source>
        <dbReference type="Proteomes" id="UP000507470"/>
    </source>
</evidence>
<dbReference type="InterPro" id="IPR043502">
    <property type="entry name" value="DNA/RNA_pol_sf"/>
</dbReference>
<dbReference type="GO" id="GO:0003676">
    <property type="term" value="F:nucleic acid binding"/>
    <property type="evidence" value="ECO:0007669"/>
    <property type="project" value="InterPro"/>
</dbReference>
<dbReference type="Pfam" id="PF00665">
    <property type="entry name" value="rve"/>
    <property type="match status" value="1"/>
</dbReference>
<dbReference type="FunFam" id="1.10.340.70:FF:000003">
    <property type="entry name" value="Protein CBG25708"/>
    <property type="match status" value="1"/>
</dbReference>
<dbReference type="Gene3D" id="3.30.420.10">
    <property type="entry name" value="Ribonuclease H-like superfamily/Ribonuclease H"/>
    <property type="match status" value="1"/>
</dbReference>
<dbReference type="Pfam" id="PF17919">
    <property type="entry name" value="RT_RNaseH_2"/>
    <property type="match status" value="1"/>
</dbReference>
<evidence type="ECO:0000313" key="3">
    <source>
        <dbReference type="EMBL" id="CAC5380846.1"/>
    </source>
</evidence>
<feature type="region of interest" description="Disordered" evidence="1">
    <location>
        <begin position="187"/>
        <end position="226"/>
    </location>
</feature>
<dbReference type="Gene3D" id="3.30.70.270">
    <property type="match status" value="1"/>
</dbReference>
<dbReference type="AlphaFoldDB" id="A0A6J8BBB1"/>
<dbReference type="InterPro" id="IPR012337">
    <property type="entry name" value="RNaseH-like_sf"/>
</dbReference>
<dbReference type="InterPro" id="IPR050951">
    <property type="entry name" value="Retrovirus_Pol_polyprotein"/>
</dbReference>
<dbReference type="GO" id="GO:0015074">
    <property type="term" value="P:DNA integration"/>
    <property type="evidence" value="ECO:0007669"/>
    <property type="project" value="InterPro"/>
</dbReference>
<feature type="compositionally biased region" description="Polar residues" evidence="1">
    <location>
        <begin position="208"/>
        <end position="226"/>
    </location>
</feature>
<dbReference type="FunFam" id="3.30.70.270:FF:000026">
    <property type="entry name" value="Transposon Ty3-G Gag-Pol polyprotein"/>
    <property type="match status" value="1"/>
</dbReference>
<dbReference type="InterPro" id="IPR036397">
    <property type="entry name" value="RNaseH_sf"/>
</dbReference>
<dbReference type="SUPFAM" id="SSF53098">
    <property type="entry name" value="Ribonuclease H-like"/>
    <property type="match status" value="1"/>
</dbReference>
<feature type="domain" description="Integrase catalytic" evidence="2">
    <location>
        <begin position="881"/>
        <end position="1045"/>
    </location>
</feature>
<feature type="compositionally biased region" description="Polar residues" evidence="1">
    <location>
        <begin position="1144"/>
        <end position="1161"/>
    </location>
</feature>
<name>A0A6J8BBB1_MYTCO</name>
<dbReference type="PANTHER" id="PTHR37984">
    <property type="entry name" value="PROTEIN CBG26694"/>
    <property type="match status" value="1"/>
</dbReference>
<dbReference type="Gene3D" id="3.10.20.370">
    <property type="match status" value="1"/>
</dbReference>
<proteinExistence type="predicted"/>
<dbReference type="InterPro" id="IPR041577">
    <property type="entry name" value="RT_RNaseH_2"/>
</dbReference>
<dbReference type="Gene3D" id="1.10.340.70">
    <property type="match status" value="1"/>
</dbReference>
<organism evidence="3 4">
    <name type="scientific">Mytilus coruscus</name>
    <name type="common">Sea mussel</name>
    <dbReference type="NCBI Taxonomy" id="42192"/>
    <lineage>
        <taxon>Eukaryota</taxon>
        <taxon>Metazoa</taxon>
        <taxon>Spiralia</taxon>
        <taxon>Lophotrochozoa</taxon>
        <taxon>Mollusca</taxon>
        <taxon>Bivalvia</taxon>
        <taxon>Autobranchia</taxon>
        <taxon>Pteriomorphia</taxon>
        <taxon>Mytilida</taxon>
        <taxon>Mytiloidea</taxon>
        <taxon>Mytilidae</taxon>
        <taxon>Mytilinae</taxon>
        <taxon>Mytilus</taxon>
    </lineage>
</organism>
<dbReference type="PANTHER" id="PTHR37984:SF8">
    <property type="entry name" value="CCHC-TYPE DOMAIN-CONTAINING PROTEIN"/>
    <property type="match status" value="1"/>
</dbReference>
<feature type="compositionally biased region" description="Polar residues" evidence="1">
    <location>
        <begin position="187"/>
        <end position="200"/>
    </location>
</feature>
<dbReference type="PROSITE" id="PS50994">
    <property type="entry name" value="INTEGRASE"/>
    <property type="match status" value="1"/>
</dbReference>
<feature type="region of interest" description="Disordered" evidence="1">
    <location>
        <begin position="1144"/>
        <end position="1194"/>
    </location>
</feature>
<gene>
    <name evidence="3" type="ORF">MCOR_16776</name>
</gene>
<accession>A0A6J8BBB1</accession>
<dbReference type="InterPro" id="IPR043128">
    <property type="entry name" value="Rev_trsase/Diguanyl_cyclase"/>
</dbReference>
<dbReference type="FunFam" id="3.30.420.10:FF:000063">
    <property type="entry name" value="Retrovirus-related Pol polyprotein from transposon 297-like Protein"/>
    <property type="match status" value="1"/>
</dbReference>
<dbReference type="FunFam" id="3.10.20.370:FF:000001">
    <property type="entry name" value="Retrovirus-related Pol polyprotein from transposon 17.6-like protein"/>
    <property type="match status" value="1"/>
</dbReference>
<dbReference type="Gene3D" id="3.10.10.10">
    <property type="entry name" value="HIV Type 1 Reverse Transcriptase, subunit A, domain 1"/>
    <property type="match status" value="1"/>
</dbReference>
<evidence type="ECO:0000256" key="1">
    <source>
        <dbReference type="SAM" id="MobiDB-lite"/>
    </source>
</evidence>
<dbReference type="InterPro" id="IPR001584">
    <property type="entry name" value="Integrase_cat-core"/>
</dbReference>
<dbReference type="InterPro" id="IPR041588">
    <property type="entry name" value="Integrase_H2C2"/>
</dbReference>
<dbReference type="OrthoDB" id="6118683at2759"/>
<keyword evidence="4" id="KW-1185">Reference proteome</keyword>
<dbReference type="Proteomes" id="UP000507470">
    <property type="component" value="Unassembled WGS sequence"/>
</dbReference>
<sequence length="1194" mass="137593">MDALSRSHPKMDWEATDLVTAWKSFQQHTEFWFAGPLAKTAEAQKCNYLMIWIGNKGRDIYSTWDLSEDDKKKLEVYYQNCEKHVRPKSNKIYSRYKFLSRVQKDIDTFEEYLTDLKILVKDCGYATPEEMVRDAIVFGTKDHKVREKCITEGSELSLEKAINFARTYELSKAQLKTMESEDKTINMLNKQGSRSNNFTSGKKYGKQYTPQRGPPQNNKGQSPNFTNKCKNCGGKHERRKCPAFGKQRNKCHKYNHFASVCLSSNKSSKKMHTLEICSESDDDELFVGTIDDSELNTDEWTEIINVNDVPVNFQLDTGAKCNVLFLHKLKTICSHPIITKQVSPLRSYSGHIIDTVGVIHLRCSYKCQDHAVKFHIVDRNVQSVIDQQSARNEKPFLPEKLEQQYGDLFTALGCLPGTHKIRINKTVAPVVHAPRKIPIAIKDKVKAELDRMEDIGVIFKQQEPTQWVNSMVTVIKPNGKIRICIDPRDLNKAILRAGKCKISKPEVTYVGHRLTSEGVKPDPEKIRAVNKMSKPECIKDLQTFMGFIQYLGKFMPNMSTVSAPLRTLLEKNTVWHWDEMQETSFQKLKEMATNAPLLQFYDPNKPLTLSVDASSKGLGAVLIQNQKPVAYASRALTQTQQRYPQIEKETLAIVYGCNKFHEYVYGRRVQIETDHKPLQSIFLKPLHQTPPRLQRLLIALEKYDLKVDYKPGKEMYLADHLSRSFLKETKEVLVPDLHVNDIHLISHMPIAPEMYAKFQKETANDEHLQELQDVIFDGWPNEKSQLLHSLRPYWTFRDELSVIDGLLYKSNKAIVPKALQNEMLDKIHESHLGIVKCKSRARDVLFWIGMGQDIEDKVKACGLCAQHQSLNAKEPMLMPEIPERPWSKLATDLFEYQKQHYLIVVDYYSKWPEVMKLDNETSKNTIDYLKGLMSRFGYIDELVSDNGPQFSSLEFKRFATEYGFKHTTSSPHYAQSNGQAERSVQTVKKLIMKSKDPHKALLDYRNTPLDIDLSPAQLFLNRRLKTSLPTSLPLLMPQNINNREILKKLEIRQRKTKTNYDKHCGPELKQLKQGDSVVMYTDGKWKAGKIMQKHHTPRSYVVQTSDGRRYRRNRRHIRPTAYSENKVENEHYKNNHNTTVRKTSTVCNTSPSQTLDHSETVASEENESIEPSKSSVTRSGRTVKVPTKLNDYVK</sequence>
<protein>
    <recommendedName>
        <fullName evidence="2">Integrase catalytic domain-containing protein</fullName>
    </recommendedName>
</protein>
<dbReference type="SUPFAM" id="SSF56672">
    <property type="entry name" value="DNA/RNA polymerases"/>
    <property type="match status" value="1"/>
</dbReference>